<feature type="transmembrane region" description="Helical" evidence="6">
    <location>
        <begin position="1011"/>
        <end position="1035"/>
    </location>
</feature>
<feature type="transmembrane region" description="Helical" evidence="6">
    <location>
        <begin position="874"/>
        <end position="894"/>
    </location>
</feature>
<dbReference type="InterPro" id="IPR042321">
    <property type="entry name" value="Ima1"/>
</dbReference>
<feature type="transmembrane region" description="Helical" evidence="6">
    <location>
        <begin position="414"/>
        <end position="434"/>
    </location>
</feature>
<evidence type="ECO:0000256" key="6">
    <source>
        <dbReference type="SAM" id="Phobius"/>
    </source>
</evidence>
<feature type="transmembrane region" description="Helical" evidence="6">
    <location>
        <begin position="925"/>
        <end position="943"/>
    </location>
</feature>
<feature type="transmembrane region" description="Helical" evidence="6">
    <location>
        <begin position="440"/>
        <end position="457"/>
    </location>
</feature>
<comment type="caution">
    <text evidence="8">The sequence shown here is derived from an EMBL/GenBank/DDBJ whole genome shotgun (WGS) entry which is preliminary data.</text>
</comment>
<dbReference type="InterPro" id="IPR018617">
    <property type="entry name" value="Ima1_N"/>
</dbReference>
<evidence type="ECO:0000256" key="5">
    <source>
        <dbReference type="ARBA" id="ARBA00023242"/>
    </source>
</evidence>
<dbReference type="AlphaFoldDB" id="A0A1Y2EXP1"/>
<dbReference type="GO" id="GO:0044732">
    <property type="term" value="C:mitotic spindle pole body"/>
    <property type="evidence" value="ECO:0007669"/>
    <property type="project" value="TreeGrafter"/>
</dbReference>
<feature type="transmembrane region" description="Helical" evidence="6">
    <location>
        <begin position="1084"/>
        <end position="1107"/>
    </location>
</feature>
<dbReference type="GO" id="GO:0071765">
    <property type="term" value="P:nuclear inner membrane organization"/>
    <property type="evidence" value="ECO:0007669"/>
    <property type="project" value="InterPro"/>
</dbReference>
<feature type="transmembrane region" description="Helical" evidence="6">
    <location>
        <begin position="250"/>
        <end position="274"/>
    </location>
</feature>
<accession>A0A1Y2EXP1</accession>
<keyword evidence="3 6" id="KW-1133">Transmembrane helix</keyword>
<feature type="transmembrane region" description="Helical" evidence="6">
    <location>
        <begin position="376"/>
        <end position="393"/>
    </location>
</feature>
<evidence type="ECO:0000256" key="2">
    <source>
        <dbReference type="ARBA" id="ARBA00022692"/>
    </source>
</evidence>
<dbReference type="STRING" id="1754190.A0A1Y2EXP1"/>
<dbReference type="GO" id="GO:0005637">
    <property type="term" value="C:nuclear inner membrane"/>
    <property type="evidence" value="ECO:0007669"/>
    <property type="project" value="UniProtKB-SubCell"/>
</dbReference>
<name>A0A1Y2EXP1_9FUNG</name>
<keyword evidence="2 6" id="KW-0812">Transmembrane</keyword>
<evidence type="ECO:0000256" key="4">
    <source>
        <dbReference type="ARBA" id="ARBA00023136"/>
    </source>
</evidence>
<gene>
    <name evidence="8" type="ORF">LY90DRAFT_665760</name>
</gene>
<dbReference type="Pfam" id="PF09779">
    <property type="entry name" value="Ima1_N"/>
    <property type="match status" value="1"/>
</dbReference>
<dbReference type="PANTHER" id="PTHR28538:SF1">
    <property type="entry name" value="INTEGRAL INNER NUCLEAR MEMBRANE PROTEIN IMA1"/>
    <property type="match status" value="1"/>
</dbReference>
<comment type="subcellular location">
    <subcellularLocation>
        <location evidence="1">Nucleus inner membrane</location>
        <topology evidence="1">Multi-pass membrane protein</topology>
    </subcellularLocation>
</comment>
<keyword evidence="9" id="KW-1185">Reference proteome</keyword>
<evidence type="ECO:0000256" key="1">
    <source>
        <dbReference type="ARBA" id="ARBA00004473"/>
    </source>
</evidence>
<organism evidence="8 9">
    <name type="scientific">Neocallimastix californiae</name>
    <dbReference type="NCBI Taxonomy" id="1754190"/>
    <lineage>
        <taxon>Eukaryota</taxon>
        <taxon>Fungi</taxon>
        <taxon>Fungi incertae sedis</taxon>
        <taxon>Chytridiomycota</taxon>
        <taxon>Chytridiomycota incertae sedis</taxon>
        <taxon>Neocallimastigomycetes</taxon>
        <taxon>Neocallimastigales</taxon>
        <taxon>Neocallimastigaceae</taxon>
        <taxon>Neocallimastix</taxon>
    </lineage>
</organism>
<keyword evidence="4 6" id="KW-0472">Membrane</keyword>
<dbReference type="Proteomes" id="UP000193920">
    <property type="component" value="Unassembled WGS sequence"/>
</dbReference>
<proteinExistence type="predicted"/>
<evidence type="ECO:0000313" key="8">
    <source>
        <dbReference type="EMBL" id="ORY75886.1"/>
    </source>
</evidence>
<dbReference type="PANTHER" id="PTHR28538">
    <property type="entry name" value="INTEGRAL INNER NUCLEAR MEMBRANE PROTEIN IMA1"/>
    <property type="match status" value="1"/>
</dbReference>
<feature type="transmembrane region" description="Helical" evidence="6">
    <location>
        <begin position="27"/>
        <end position="50"/>
    </location>
</feature>
<reference evidence="8 9" key="1">
    <citation type="submission" date="2016-08" db="EMBL/GenBank/DDBJ databases">
        <title>A Parts List for Fungal Cellulosomes Revealed by Comparative Genomics.</title>
        <authorList>
            <consortium name="DOE Joint Genome Institute"/>
            <person name="Haitjema C.H."/>
            <person name="Gilmore S.P."/>
            <person name="Henske J.K."/>
            <person name="Solomon K.V."/>
            <person name="De Groot R."/>
            <person name="Kuo A."/>
            <person name="Mondo S.J."/>
            <person name="Salamov A.A."/>
            <person name="Labutti K."/>
            <person name="Zhao Z."/>
            <person name="Chiniquy J."/>
            <person name="Barry K."/>
            <person name="Brewer H.M."/>
            <person name="Purvine S.O."/>
            <person name="Wright A.T."/>
            <person name="Boxma B."/>
            <person name="Van Alen T."/>
            <person name="Hackstein J.H."/>
            <person name="Baker S.E."/>
            <person name="Grigoriev I.V."/>
            <person name="O'Malley M.A."/>
        </authorList>
    </citation>
    <scope>NUCLEOTIDE SEQUENCE [LARGE SCALE GENOMIC DNA]</scope>
    <source>
        <strain evidence="8 9">G1</strain>
    </source>
</reference>
<dbReference type="GO" id="GO:0034992">
    <property type="term" value="C:microtubule organizing center attachment site"/>
    <property type="evidence" value="ECO:0007669"/>
    <property type="project" value="TreeGrafter"/>
</dbReference>
<protein>
    <recommendedName>
        <fullName evidence="7">Ima1 N-terminal domain-containing protein</fullName>
    </recommendedName>
</protein>
<dbReference type="GO" id="GO:0034506">
    <property type="term" value="C:chromosome, centromeric core domain"/>
    <property type="evidence" value="ECO:0007669"/>
    <property type="project" value="TreeGrafter"/>
</dbReference>
<evidence type="ECO:0000256" key="3">
    <source>
        <dbReference type="ARBA" id="ARBA00022989"/>
    </source>
</evidence>
<evidence type="ECO:0000313" key="9">
    <source>
        <dbReference type="Proteomes" id="UP000193920"/>
    </source>
</evidence>
<dbReference type="EMBL" id="MCOG01000024">
    <property type="protein sequence ID" value="ORY75886.1"/>
    <property type="molecule type" value="Genomic_DNA"/>
</dbReference>
<evidence type="ECO:0000259" key="7">
    <source>
        <dbReference type="Pfam" id="PF09779"/>
    </source>
</evidence>
<sequence length="1117" mass="132855">MDTRKDIFNSILEYFTEGSPFYLITEIIHNSFIIFFISSVIGLITIYRIYDIIIELLPVKVTCFYCNNESELTKPPKKQRVKEKWINGKPRCWWCRRCDNWNIINENGEIQDISEMENIENNVNQNNTKYCDNEEKFPINDYFCDTCKMHQEYIRQRLADYLPDEDDPDYERYLNNLPQFKTHLENKYPIVCENCQKRVKQELDENQYKYRDLKLLLENRKKNISYYKNIEGSFIQVSLFEKTFSSLKKYLKITVVIIVNSLCFILGLMGIYWLSILLLKCFLEPEVYGKEMISITRVFKKLINIINHSGLSCLNLNREFIIRLLKKAIGIKMSCSKLWKENKVYSEDDNNLIEEYLNTKNNEILFDCPRELWNNWFLICTYISCLFVFLSFIEYLKYEIMIKPIFKKTTNKAIIWPVSSFFIMNITYCLWYYTSSNIKFFKFSSLVLLFIFLKVIWDFSLSTYTFISSTLQKPSPVIELKRTHSSLPGVVRNYDIFSNNNKVLFNSNESDILSNENESKNKDLGKKYSKLQNNEDENTESFNEEFSTLLEKQFRRQFSLSSPINHKYREKQTKKANKNLFSFSIKSPTINNSFDDELDEFDSDHDTILNDSFDLNDSSIFYNDNEVNNRIDDSPTKKKSDHDNMYIKKPVIGLPNYTYLNTKNKMGFFNQYNNNLNFNNLNKKNGSLLWNKNEVNNENNDTNMDTDKNLSNLNEYRNNDQQILFEDDISKSNSNVFGNLEKEKLSKQTRLTSYISNHKIHDINNELFYDSDNDNEITKNINRSDLSDEVTKIIQKSQKFFLPEESTGLEDILSAVKVSSPKKSWKHLISNKIIDNKNNNFINEKNNLFYQMEKNKDVYDEQYKQIIHLIKSGSYILLINNLIINTVLLFIKFISDPFIEKSIKNLIYFTFHNHYYLNIKSPSDIIIQLLKLITFSYASYLLIKSLWKFSKFEQILHLEKRYWMRKYEQKLKNKTFGAALQYTNYKLNIESNSSLLYNKYKPKIRNKIRNLLFLLSINNGVSLLFVQPILIINMLNYLLNLSNSNLKNLNIVNKILFYIRHININIYNYLAIKEINIYEFIQKLNIIYIVTLQFLPVILCILLIFTINRWVKLVKSH</sequence>
<feature type="domain" description="Ima1 N-terminal" evidence="7">
    <location>
        <begin position="61"/>
        <end position="199"/>
    </location>
</feature>
<keyword evidence="5" id="KW-0539">Nucleus</keyword>
<dbReference type="OrthoDB" id="2154359at2759"/>